<name>A0A392UVU4_9FABA</name>
<evidence type="ECO:0000313" key="1">
    <source>
        <dbReference type="EMBL" id="MCI79011.1"/>
    </source>
</evidence>
<dbReference type="EMBL" id="LXQA010964040">
    <property type="protein sequence ID" value="MCI79011.1"/>
    <property type="molecule type" value="Genomic_DNA"/>
</dbReference>
<accession>A0A392UVU4</accession>
<sequence>MCGRAMVCPHLPGRVLKQYGHVQSIPRDPTLSAKA</sequence>
<dbReference type="Proteomes" id="UP000265520">
    <property type="component" value="Unassembled WGS sequence"/>
</dbReference>
<comment type="caution">
    <text evidence="1">The sequence shown here is derived from an EMBL/GenBank/DDBJ whole genome shotgun (WGS) entry which is preliminary data.</text>
</comment>
<dbReference type="AlphaFoldDB" id="A0A392UVU4"/>
<proteinExistence type="predicted"/>
<keyword evidence="2" id="KW-1185">Reference proteome</keyword>
<gene>
    <name evidence="1" type="ORF">A2U01_0100282</name>
</gene>
<protein>
    <submittedName>
        <fullName evidence="1">Uncharacterized protein</fullName>
    </submittedName>
</protein>
<reference evidence="1 2" key="1">
    <citation type="journal article" date="2018" name="Front. Plant Sci.">
        <title>Red Clover (Trifolium pratense) and Zigzag Clover (T. medium) - A Picture of Genomic Similarities and Differences.</title>
        <authorList>
            <person name="Dluhosova J."/>
            <person name="Istvanek J."/>
            <person name="Nedelnik J."/>
            <person name="Repkova J."/>
        </authorList>
    </citation>
    <scope>NUCLEOTIDE SEQUENCE [LARGE SCALE GENOMIC DNA]</scope>
    <source>
        <strain evidence="2">cv. 10/8</strain>
        <tissue evidence="1">Leaf</tissue>
    </source>
</reference>
<organism evidence="1 2">
    <name type="scientific">Trifolium medium</name>
    <dbReference type="NCBI Taxonomy" id="97028"/>
    <lineage>
        <taxon>Eukaryota</taxon>
        <taxon>Viridiplantae</taxon>
        <taxon>Streptophyta</taxon>
        <taxon>Embryophyta</taxon>
        <taxon>Tracheophyta</taxon>
        <taxon>Spermatophyta</taxon>
        <taxon>Magnoliopsida</taxon>
        <taxon>eudicotyledons</taxon>
        <taxon>Gunneridae</taxon>
        <taxon>Pentapetalae</taxon>
        <taxon>rosids</taxon>
        <taxon>fabids</taxon>
        <taxon>Fabales</taxon>
        <taxon>Fabaceae</taxon>
        <taxon>Papilionoideae</taxon>
        <taxon>50 kb inversion clade</taxon>
        <taxon>NPAAA clade</taxon>
        <taxon>Hologalegina</taxon>
        <taxon>IRL clade</taxon>
        <taxon>Trifolieae</taxon>
        <taxon>Trifolium</taxon>
    </lineage>
</organism>
<feature type="non-terminal residue" evidence="1">
    <location>
        <position position="35"/>
    </location>
</feature>
<evidence type="ECO:0000313" key="2">
    <source>
        <dbReference type="Proteomes" id="UP000265520"/>
    </source>
</evidence>